<dbReference type="GO" id="GO:0000160">
    <property type="term" value="P:phosphorelay signal transduction system"/>
    <property type="evidence" value="ECO:0007669"/>
    <property type="project" value="InterPro"/>
</dbReference>
<dbReference type="Gene3D" id="3.40.50.2300">
    <property type="match status" value="1"/>
</dbReference>
<protein>
    <recommendedName>
        <fullName evidence="3">Response regulatory domain-containing protein</fullName>
    </recommendedName>
</protein>
<dbReference type="InterPro" id="IPR050595">
    <property type="entry name" value="Bact_response_regulator"/>
</dbReference>
<dbReference type="SUPFAM" id="SSF52172">
    <property type="entry name" value="CheY-like"/>
    <property type="match status" value="1"/>
</dbReference>
<organism evidence="4 5">
    <name type="scientific">Candidatus Aquitaenariimonas noxiae</name>
    <dbReference type="NCBI Taxonomy" id="1974741"/>
    <lineage>
        <taxon>Bacteria</taxon>
        <taxon>Pseudomonadati</taxon>
        <taxon>Candidatus Omnitrophota</taxon>
        <taxon>Candidatus Aquitaenariimonas</taxon>
    </lineage>
</organism>
<evidence type="ECO:0000313" key="5">
    <source>
        <dbReference type="Proteomes" id="UP000230052"/>
    </source>
</evidence>
<dbReference type="Pfam" id="PF00072">
    <property type="entry name" value="Response_reg"/>
    <property type="match status" value="1"/>
</dbReference>
<dbReference type="PANTHER" id="PTHR44591">
    <property type="entry name" value="STRESS RESPONSE REGULATOR PROTEIN 1"/>
    <property type="match status" value="1"/>
</dbReference>
<evidence type="ECO:0000313" key="4">
    <source>
        <dbReference type="EMBL" id="PIU40816.1"/>
    </source>
</evidence>
<reference evidence="4 5" key="1">
    <citation type="submission" date="2017-09" db="EMBL/GenBank/DDBJ databases">
        <title>Depth-based differentiation of microbial function through sediment-hosted aquifers and enrichment of novel symbionts in the deep terrestrial subsurface.</title>
        <authorList>
            <person name="Probst A.J."/>
            <person name="Ladd B."/>
            <person name="Jarett J.K."/>
            <person name="Geller-Mcgrath D.E."/>
            <person name="Sieber C.M."/>
            <person name="Emerson J.B."/>
            <person name="Anantharaman K."/>
            <person name="Thomas B.C."/>
            <person name="Malmstrom R."/>
            <person name="Stieglmeier M."/>
            <person name="Klingl A."/>
            <person name="Woyke T."/>
            <person name="Ryan C.M."/>
            <person name="Banfield J.F."/>
        </authorList>
    </citation>
    <scope>NUCLEOTIDE SEQUENCE [LARGE SCALE GENOMIC DNA]</scope>
    <source>
        <strain evidence="4">CG07_land_8_20_14_0_80_42_15</strain>
    </source>
</reference>
<dbReference type="PANTHER" id="PTHR44591:SF3">
    <property type="entry name" value="RESPONSE REGULATORY DOMAIN-CONTAINING PROTEIN"/>
    <property type="match status" value="1"/>
</dbReference>
<sequence>MEKIKILAIDDEIEFTNMIVEYFETRGYQVFSASKGVNGLDMAKEKKPDIVLIDLKMPGIDGDQVVAQLKKVHPKAKSIIITAYMDEGKAKKKLEEMGVRAYFEKPLASLKDLEAAIQRIVKEK</sequence>
<dbReference type="EMBL" id="PEWV01000077">
    <property type="protein sequence ID" value="PIU40816.1"/>
    <property type="molecule type" value="Genomic_DNA"/>
</dbReference>
<name>A0A2J0L0S3_9BACT</name>
<evidence type="ECO:0000256" key="1">
    <source>
        <dbReference type="ARBA" id="ARBA00022553"/>
    </source>
</evidence>
<feature type="domain" description="Response regulatory" evidence="3">
    <location>
        <begin position="5"/>
        <end position="120"/>
    </location>
</feature>
<dbReference type="PROSITE" id="PS50110">
    <property type="entry name" value="RESPONSE_REGULATORY"/>
    <property type="match status" value="1"/>
</dbReference>
<dbReference type="InterPro" id="IPR001789">
    <property type="entry name" value="Sig_transdc_resp-reg_receiver"/>
</dbReference>
<dbReference type="Proteomes" id="UP000230052">
    <property type="component" value="Unassembled WGS sequence"/>
</dbReference>
<dbReference type="SMART" id="SM00448">
    <property type="entry name" value="REC"/>
    <property type="match status" value="1"/>
</dbReference>
<evidence type="ECO:0000256" key="2">
    <source>
        <dbReference type="PROSITE-ProRule" id="PRU00169"/>
    </source>
</evidence>
<feature type="modified residue" description="4-aspartylphosphate" evidence="2">
    <location>
        <position position="54"/>
    </location>
</feature>
<accession>A0A2J0L0S3</accession>
<comment type="caution">
    <text evidence="4">The sequence shown here is derived from an EMBL/GenBank/DDBJ whole genome shotgun (WGS) entry which is preliminary data.</text>
</comment>
<dbReference type="AlphaFoldDB" id="A0A2J0L0S3"/>
<keyword evidence="1 2" id="KW-0597">Phosphoprotein</keyword>
<gene>
    <name evidence="4" type="ORF">COS99_08675</name>
</gene>
<dbReference type="InterPro" id="IPR011006">
    <property type="entry name" value="CheY-like_superfamily"/>
</dbReference>
<proteinExistence type="predicted"/>
<evidence type="ECO:0000259" key="3">
    <source>
        <dbReference type="PROSITE" id="PS50110"/>
    </source>
</evidence>